<evidence type="ECO:0000256" key="1">
    <source>
        <dbReference type="ARBA" id="ARBA00004141"/>
    </source>
</evidence>
<feature type="transmembrane region" description="Helical" evidence="6">
    <location>
        <begin position="72"/>
        <end position="91"/>
    </location>
</feature>
<comment type="subcellular location">
    <subcellularLocation>
        <location evidence="1">Membrane</location>
        <topology evidence="1">Multi-pass membrane protein</topology>
    </subcellularLocation>
</comment>
<evidence type="ECO:0000256" key="6">
    <source>
        <dbReference type="SAM" id="Phobius"/>
    </source>
</evidence>
<name>C5CIZ4_KOSOT</name>
<dbReference type="SUPFAM" id="SSF103473">
    <property type="entry name" value="MFS general substrate transporter"/>
    <property type="match status" value="1"/>
</dbReference>
<dbReference type="RefSeq" id="WP_015868567.1">
    <property type="nucleotide sequence ID" value="NC_012785.1"/>
</dbReference>
<evidence type="ECO:0000256" key="3">
    <source>
        <dbReference type="ARBA" id="ARBA00022692"/>
    </source>
</evidence>
<keyword evidence="3 6" id="KW-0812">Transmembrane</keyword>
<dbReference type="HOGENOM" id="CLU_001265_5_12_0"/>
<dbReference type="Proteomes" id="UP000002382">
    <property type="component" value="Chromosome"/>
</dbReference>
<evidence type="ECO:0000313" key="8">
    <source>
        <dbReference type="EMBL" id="ACR79910.1"/>
    </source>
</evidence>
<dbReference type="Gene3D" id="1.20.1250.20">
    <property type="entry name" value="MFS general substrate transporter like domains"/>
    <property type="match status" value="2"/>
</dbReference>
<evidence type="ECO:0000259" key="7">
    <source>
        <dbReference type="PROSITE" id="PS50850"/>
    </source>
</evidence>
<organism evidence="8 9">
    <name type="scientific">Kosmotoga olearia (strain ATCC BAA-1733 / DSM 21960 / TBF 19.5.1)</name>
    <dbReference type="NCBI Taxonomy" id="521045"/>
    <lineage>
        <taxon>Bacteria</taxon>
        <taxon>Thermotogati</taxon>
        <taxon>Thermotogota</taxon>
        <taxon>Thermotogae</taxon>
        <taxon>Kosmotogales</taxon>
        <taxon>Kosmotogaceae</taxon>
        <taxon>Kosmotoga</taxon>
    </lineage>
</organism>
<keyword evidence="2" id="KW-0813">Transport</keyword>
<evidence type="ECO:0000256" key="4">
    <source>
        <dbReference type="ARBA" id="ARBA00022989"/>
    </source>
</evidence>
<dbReference type="GO" id="GO:0016020">
    <property type="term" value="C:membrane"/>
    <property type="evidence" value="ECO:0007669"/>
    <property type="project" value="UniProtKB-SubCell"/>
</dbReference>
<proteinExistence type="predicted"/>
<sequence length="431" mass="46877">MNKWWSVIFLSILLIFLNADQMVMAPNIGAIEEEFDVNDALIGLVASTFTVLGAVISLVWGFLADKYNRKKIFIYSILIGEIPCVMSAFSGSFGELFLWRTLTGIGVGASFPIAFSFVSDMFGKDERGKVAAVLGLSISIGNILGMIFGGYFGAAYGWRIPFLMVSLPNIVLAGLGFFILKEPPRGAMEKGIGDLVQMGYAYPKGVKLSDYLDLFRIKTNLLLFFQGIAGTIPWGAIPYFMVEYFKREMGFSASQATTIFLIFGAGNIVGMLIGGWLGQKLYNKSPRLVPVASGITTILGAILTIFVFSENIIAGSFILVSSIGFVAALFDSYTGPNVKMMLMNVNEPQSRGRIFSIFNLTDSLGTGIGKLVGGTLSVSLGSLAIAMKVSSAFWFICGAIILVLAFFFEKDISSLDEKMEKLKEQMKSRKA</sequence>
<dbReference type="PANTHER" id="PTHR23505">
    <property type="entry name" value="SPINSTER"/>
    <property type="match status" value="1"/>
</dbReference>
<dbReference type="OrthoDB" id="3402920at2"/>
<keyword evidence="5 6" id="KW-0472">Membrane</keyword>
<feature type="transmembrane region" description="Helical" evidence="6">
    <location>
        <begin position="40"/>
        <end position="60"/>
    </location>
</feature>
<evidence type="ECO:0000313" key="9">
    <source>
        <dbReference type="Proteomes" id="UP000002382"/>
    </source>
</evidence>
<keyword evidence="9" id="KW-1185">Reference proteome</keyword>
<dbReference type="GO" id="GO:0022857">
    <property type="term" value="F:transmembrane transporter activity"/>
    <property type="evidence" value="ECO:0007669"/>
    <property type="project" value="InterPro"/>
</dbReference>
<evidence type="ECO:0000256" key="2">
    <source>
        <dbReference type="ARBA" id="ARBA00022448"/>
    </source>
</evidence>
<dbReference type="InterPro" id="IPR044770">
    <property type="entry name" value="MFS_spinster-like"/>
</dbReference>
<dbReference type="PANTHER" id="PTHR23505:SF79">
    <property type="entry name" value="PROTEIN SPINSTER"/>
    <property type="match status" value="1"/>
</dbReference>
<feature type="transmembrane region" description="Helical" evidence="6">
    <location>
        <begin position="288"/>
        <end position="306"/>
    </location>
</feature>
<protein>
    <submittedName>
        <fullName evidence="8">Major facilitator superfamily MFS_1</fullName>
    </submittedName>
</protein>
<dbReference type="STRING" id="521045.Kole_1212"/>
<dbReference type="InterPro" id="IPR036259">
    <property type="entry name" value="MFS_trans_sf"/>
</dbReference>
<feature type="transmembrane region" description="Helical" evidence="6">
    <location>
        <begin position="97"/>
        <end position="118"/>
    </location>
</feature>
<dbReference type="PROSITE" id="PS50850">
    <property type="entry name" value="MFS"/>
    <property type="match status" value="1"/>
</dbReference>
<keyword evidence="4 6" id="KW-1133">Transmembrane helix</keyword>
<accession>C5CIZ4</accession>
<feature type="transmembrane region" description="Helical" evidence="6">
    <location>
        <begin position="253"/>
        <end position="276"/>
    </location>
</feature>
<dbReference type="AlphaFoldDB" id="C5CIZ4"/>
<dbReference type="InterPro" id="IPR020846">
    <property type="entry name" value="MFS_dom"/>
</dbReference>
<feature type="domain" description="Major facilitator superfamily (MFS) profile" evidence="7">
    <location>
        <begin position="6"/>
        <end position="413"/>
    </location>
</feature>
<dbReference type="eggNOG" id="COG2814">
    <property type="taxonomic scope" value="Bacteria"/>
</dbReference>
<dbReference type="InterPro" id="IPR011701">
    <property type="entry name" value="MFS"/>
</dbReference>
<dbReference type="Pfam" id="PF07690">
    <property type="entry name" value="MFS_1"/>
    <property type="match status" value="1"/>
</dbReference>
<feature type="transmembrane region" description="Helical" evidence="6">
    <location>
        <begin position="354"/>
        <end position="373"/>
    </location>
</feature>
<dbReference type="KEGG" id="kol:Kole_1212"/>
<feature type="transmembrane region" description="Helical" evidence="6">
    <location>
        <begin position="221"/>
        <end position="241"/>
    </location>
</feature>
<feature type="transmembrane region" description="Helical" evidence="6">
    <location>
        <begin position="130"/>
        <end position="154"/>
    </location>
</feature>
<dbReference type="EMBL" id="CP001634">
    <property type="protein sequence ID" value="ACR79910.1"/>
    <property type="molecule type" value="Genomic_DNA"/>
</dbReference>
<feature type="transmembrane region" description="Helical" evidence="6">
    <location>
        <begin position="385"/>
        <end position="408"/>
    </location>
</feature>
<reference evidence="8 9" key="2">
    <citation type="journal article" date="2011" name="J. Bacteriol.">
        <title>Genome Sequence of Kosmotoga olearia Strain TBF 19.5.1, a Thermophilic Bacterium with a Wide Growth Temperature Range, Isolated from the Troll B Oil Platform in the North Sea.</title>
        <authorList>
            <person name="Swithers K.S."/>
            <person name="Dipippo J.L."/>
            <person name="Bruce D.C."/>
            <person name="Detter C."/>
            <person name="Tapia R."/>
            <person name="Han S."/>
            <person name="Goodwin L.A."/>
            <person name="Han J."/>
            <person name="Woyke T."/>
            <person name="Pitluck S."/>
            <person name="Pennacchio L."/>
            <person name="Nolan M."/>
            <person name="Mikhailova N."/>
            <person name="Land M.L."/>
            <person name="Nesbo C.L."/>
            <person name="Gogarten J.P."/>
            <person name="Noll K.M."/>
        </authorList>
    </citation>
    <scope>NUCLEOTIDE SEQUENCE [LARGE SCALE GENOMIC DNA]</scope>
    <source>
        <strain evidence="9">ATCC BAA-1733 / DSM 21960 / TBF 19.5.1</strain>
    </source>
</reference>
<evidence type="ECO:0000256" key="5">
    <source>
        <dbReference type="ARBA" id="ARBA00023136"/>
    </source>
</evidence>
<reference evidence="8 9" key="1">
    <citation type="submission" date="2009-06" db="EMBL/GenBank/DDBJ databases">
        <title>Complete sequence of Thermotogales bacterium TBF 19.5.1.</title>
        <authorList>
            <consortium name="US DOE Joint Genome Institute"/>
            <person name="Lucas S."/>
            <person name="Copeland A."/>
            <person name="Lapidus A."/>
            <person name="Glavina del Rio T."/>
            <person name="Tice H."/>
            <person name="Bruce D."/>
            <person name="Goodwin L."/>
            <person name="Pitluck S."/>
            <person name="Chertkov O."/>
            <person name="Brettin T."/>
            <person name="Detter J.C."/>
            <person name="Han C."/>
            <person name="Schmutz J."/>
            <person name="Larimer F."/>
            <person name="Land M."/>
            <person name="Hauser L."/>
            <person name="Kyrpides N."/>
            <person name="Ovchinnikova G."/>
            <person name="Noll K."/>
        </authorList>
    </citation>
    <scope>NUCLEOTIDE SEQUENCE [LARGE SCALE GENOMIC DNA]</scope>
    <source>
        <strain evidence="9">ATCC BAA-1733 / DSM 21960 / TBF 19.5.1</strain>
    </source>
</reference>
<feature type="transmembrane region" description="Helical" evidence="6">
    <location>
        <begin position="312"/>
        <end position="333"/>
    </location>
</feature>
<gene>
    <name evidence="8" type="ordered locus">Kole_1212</name>
</gene>
<feature type="transmembrane region" description="Helical" evidence="6">
    <location>
        <begin position="160"/>
        <end position="180"/>
    </location>
</feature>